<sequence length="187" mass="21097">MSLTEQPKGPKPLTDKDKEDLKLKLIRLEEDRNRLREEYKLLSESREPAIKNYKNIAAECRRKVEEIKSTSSAKLAAMAEQHERARQADAVCIAEFVKRNNEDANRINALERELASLKAAQVARDDSLPAFLRRLNLDDHLAALEEEELDVALLRSMGRDELVSNMISLGLTETEAAHMAASLFPAS</sequence>
<keyword evidence="1" id="KW-0175">Coiled coil</keyword>
<proteinExistence type="predicted"/>
<evidence type="ECO:0000256" key="1">
    <source>
        <dbReference type="SAM" id="Coils"/>
    </source>
</evidence>
<organism evidence="2">
    <name type="scientific">Haptolina brevifila</name>
    <dbReference type="NCBI Taxonomy" id="156173"/>
    <lineage>
        <taxon>Eukaryota</taxon>
        <taxon>Haptista</taxon>
        <taxon>Haptophyta</taxon>
        <taxon>Prymnesiophyceae</taxon>
        <taxon>Prymnesiales</taxon>
        <taxon>Prymnesiaceae</taxon>
        <taxon>Haptolina</taxon>
    </lineage>
</organism>
<evidence type="ECO:0000313" key="2">
    <source>
        <dbReference type="EMBL" id="CAD9468001.1"/>
    </source>
</evidence>
<protein>
    <submittedName>
        <fullName evidence="2">Uncharacterized protein</fullName>
    </submittedName>
</protein>
<name>A0A7S2DZ32_9EUKA</name>
<reference evidence="2" key="1">
    <citation type="submission" date="2021-01" db="EMBL/GenBank/DDBJ databases">
        <authorList>
            <person name="Corre E."/>
            <person name="Pelletier E."/>
            <person name="Niang G."/>
            <person name="Scheremetjew M."/>
            <person name="Finn R."/>
            <person name="Kale V."/>
            <person name="Holt S."/>
            <person name="Cochrane G."/>
            <person name="Meng A."/>
            <person name="Brown T."/>
            <person name="Cohen L."/>
        </authorList>
    </citation>
    <scope>NUCLEOTIDE SEQUENCE</scope>
    <source>
        <strain evidence="2">UTEX LB 985</strain>
    </source>
</reference>
<accession>A0A7S2DZ32</accession>
<dbReference type="AlphaFoldDB" id="A0A7S2DZ32"/>
<gene>
    <name evidence="2" type="ORF">CBRE1094_LOCUS21745</name>
</gene>
<feature type="coiled-coil region" evidence="1">
    <location>
        <begin position="18"/>
        <end position="120"/>
    </location>
</feature>
<dbReference type="EMBL" id="HBGU01039882">
    <property type="protein sequence ID" value="CAD9468001.1"/>
    <property type="molecule type" value="Transcribed_RNA"/>
</dbReference>